<feature type="transmembrane region" description="Helical" evidence="1">
    <location>
        <begin position="37"/>
        <end position="58"/>
    </location>
</feature>
<protein>
    <recommendedName>
        <fullName evidence="4">Transmembrane protein</fullName>
    </recommendedName>
</protein>
<name>A0ABD6ENW2_9BILA</name>
<evidence type="ECO:0000313" key="3">
    <source>
        <dbReference type="Proteomes" id="UP001608902"/>
    </source>
</evidence>
<gene>
    <name evidence="2" type="ORF">AB6A40_008210</name>
</gene>
<sequence>MRYAVNCSPRQHFNTFHTRIFCRSGHSSSCSSKKYECNLAISLVFVGVVFVVLAGIIGRDCGPPVVCKSRRMTHPSQLLPLDLDDNILHIATFSNLPIQSAIPE</sequence>
<keyword evidence="3" id="KW-1185">Reference proteome</keyword>
<comment type="caution">
    <text evidence="2">The sequence shown here is derived from an EMBL/GenBank/DDBJ whole genome shotgun (WGS) entry which is preliminary data.</text>
</comment>
<evidence type="ECO:0000256" key="1">
    <source>
        <dbReference type="SAM" id="Phobius"/>
    </source>
</evidence>
<evidence type="ECO:0000313" key="2">
    <source>
        <dbReference type="EMBL" id="MFH4981501.1"/>
    </source>
</evidence>
<accession>A0ABD6ENW2</accession>
<keyword evidence="1" id="KW-1133">Transmembrane helix</keyword>
<proteinExistence type="predicted"/>
<dbReference type="Proteomes" id="UP001608902">
    <property type="component" value="Unassembled WGS sequence"/>
</dbReference>
<keyword evidence="1" id="KW-0472">Membrane</keyword>
<dbReference type="AlphaFoldDB" id="A0ABD6ENW2"/>
<keyword evidence="1" id="KW-0812">Transmembrane</keyword>
<reference evidence="2 3" key="1">
    <citation type="submission" date="2024-08" db="EMBL/GenBank/DDBJ databases">
        <title>Gnathostoma spinigerum genome.</title>
        <authorList>
            <person name="Gonzalez-Bertolin B."/>
            <person name="Monzon S."/>
            <person name="Zaballos A."/>
            <person name="Jimenez P."/>
            <person name="Dekumyoy P."/>
            <person name="Varona S."/>
            <person name="Cuesta I."/>
            <person name="Sumanam S."/>
            <person name="Adisakwattana P."/>
            <person name="Gasser R.B."/>
            <person name="Hernandez-Gonzalez A."/>
            <person name="Young N.D."/>
            <person name="Perteguer M.J."/>
        </authorList>
    </citation>
    <scope>NUCLEOTIDE SEQUENCE [LARGE SCALE GENOMIC DNA]</scope>
    <source>
        <strain evidence="2">AL3</strain>
        <tissue evidence="2">Liver</tissue>
    </source>
</reference>
<organism evidence="2 3">
    <name type="scientific">Gnathostoma spinigerum</name>
    <dbReference type="NCBI Taxonomy" id="75299"/>
    <lineage>
        <taxon>Eukaryota</taxon>
        <taxon>Metazoa</taxon>
        <taxon>Ecdysozoa</taxon>
        <taxon>Nematoda</taxon>
        <taxon>Chromadorea</taxon>
        <taxon>Rhabditida</taxon>
        <taxon>Spirurina</taxon>
        <taxon>Gnathostomatomorpha</taxon>
        <taxon>Gnathostomatoidea</taxon>
        <taxon>Gnathostomatidae</taxon>
        <taxon>Gnathostoma</taxon>
    </lineage>
</organism>
<dbReference type="EMBL" id="JBGFUD010007334">
    <property type="protein sequence ID" value="MFH4981501.1"/>
    <property type="molecule type" value="Genomic_DNA"/>
</dbReference>
<evidence type="ECO:0008006" key="4">
    <source>
        <dbReference type="Google" id="ProtNLM"/>
    </source>
</evidence>